<organism evidence="2 3">
    <name type="scientific">Trifolium medium</name>
    <dbReference type="NCBI Taxonomy" id="97028"/>
    <lineage>
        <taxon>Eukaryota</taxon>
        <taxon>Viridiplantae</taxon>
        <taxon>Streptophyta</taxon>
        <taxon>Embryophyta</taxon>
        <taxon>Tracheophyta</taxon>
        <taxon>Spermatophyta</taxon>
        <taxon>Magnoliopsida</taxon>
        <taxon>eudicotyledons</taxon>
        <taxon>Gunneridae</taxon>
        <taxon>Pentapetalae</taxon>
        <taxon>rosids</taxon>
        <taxon>fabids</taxon>
        <taxon>Fabales</taxon>
        <taxon>Fabaceae</taxon>
        <taxon>Papilionoideae</taxon>
        <taxon>50 kb inversion clade</taxon>
        <taxon>NPAAA clade</taxon>
        <taxon>Hologalegina</taxon>
        <taxon>IRL clade</taxon>
        <taxon>Trifolieae</taxon>
        <taxon>Trifolium</taxon>
    </lineage>
</organism>
<keyword evidence="3" id="KW-1185">Reference proteome</keyword>
<dbReference type="EMBL" id="LXQA010250208">
    <property type="protein sequence ID" value="MCI37948.1"/>
    <property type="molecule type" value="Genomic_DNA"/>
</dbReference>
<sequence>MDEGWSENFSDGEGTVDRSLGGLRQKPLGIITSTVDKVGESVVAEEGEGEIKKAEEAGGNCGESGVMAIMDLVSRDPGEDKHRWQISDVMVMEEGNEATSEGSRKACTE</sequence>
<dbReference type="AlphaFoldDB" id="A0A392RMT2"/>
<reference evidence="2 3" key="1">
    <citation type="journal article" date="2018" name="Front. Plant Sci.">
        <title>Red Clover (Trifolium pratense) and Zigzag Clover (T. medium) - A Picture of Genomic Similarities and Differences.</title>
        <authorList>
            <person name="Dluhosova J."/>
            <person name="Istvanek J."/>
            <person name="Nedelnik J."/>
            <person name="Repkova J."/>
        </authorList>
    </citation>
    <scope>NUCLEOTIDE SEQUENCE [LARGE SCALE GENOMIC DNA]</scope>
    <source>
        <strain evidence="3">cv. 10/8</strain>
        <tissue evidence="2">Leaf</tissue>
    </source>
</reference>
<comment type="caution">
    <text evidence="2">The sequence shown here is derived from an EMBL/GenBank/DDBJ whole genome shotgun (WGS) entry which is preliminary data.</text>
</comment>
<evidence type="ECO:0000313" key="3">
    <source>
        <dbReference type="Proteomes" id="UP000265520"/>
    </source>
</evidence>
<dbReference type="Proteomes" id="UP000265520">
    <property type="component" value="Unassembled WGS sequence"/>
</dbReference>
<evidence type="ECO:0000256" key="1">
    <source>
        <dbReference type="SAM" id="MobiDB-lite"/>
    </source>
</evidence>
<name>A0A392RMT2_9FABA</name>
<protein>
    <submittedName>
        <fullName evidence="2">Uncharacterized protein</fullName>
    </submittedName>
</protein>
<proteinExistence type="predicted"/>
<feature type="non-terminal residue" evidence="2">
    <location>
        <position position="109"/>
    </location>
</feature>
<feature type="region of interest" description="Disordered" evidence="1">
    <location>
        <begin position="1"/>
        <end position="21"/>
    </location>
</feature>
<evidence type="ECO:0000313" key="2">
    <source>
        <dbReference type="EMBL" id="MCI37948.1"/>
    </source>
</evidence>
<accession>A0A392RMT2</accession>